<dbReference type="AlphaFoldDB" id="A0A4C1ST77"/>
<comment type="caution">
    <text evidence="1">The sequence shown here is derived from an EMBL/GenBank/DDBJ whole genome shotgun (WGS) entry which is preliminary data.</text>
</comment>
<reference evidence="1 2" key="1">
    <citation type="journal article" date="2019" name="Commun. Biol.">
        <title>The bagworm genome reveals a unique fibroin gene that provides high tensile strength.</title>
        <authorList>
            <person name="Kono N."/>
            <person name="Nakamura H."/>
            <person name="Ohtoshi R."/>
            <person name="Tomita M."/>
            <person name="Numata K."/>
            <person name="Arakawa K."/>
        </authorList>
    </citation>
    <scope>NUCLEOTIDE SEQUENCE [LARGE SCALE GENOMIC DNA]</scope>
</reference>
<protein>
    <submittedName>
        <fullName evidence="1">Uncharacterized protein</fullName>
    </submittedName>
</protein>
<keyword evidence="2" id="KW-1185">Reference proteome</keyword>
<evidence type="ECO:0000313" key="2">
    <source>
        <dbReference type="Proteomes" id="UP000299102"/>
    </source>
</evidence>
<sequence length="98" mass="10635">MLMKWFKAGEVRVGLTHGDSNYEGYNADVAKAAARRHVHVWGLQRQGRRVTARARHDDGTAGGRRAAQFVNECCGRGRSVASRGGCAGAIGRPEGREK</sequence>
<accession>A0A4C1ST77</accession>
<evidence type="ECO:0000313" key="1">
    <source>
        <dbReference type="EMBL" id="GBP05116.1"/>
    </source>
</evidence>
<dbReference type="EMBL" id="BGZK01000016">
    <property type="protein sequence ID" value="GBP05116.1"/>
    <property type="molecule type" value="Genomic_DNA"/>
</dbReference>
<organism evidence="1 2">
    <name type="scientific">Eumeta variegata</name>
    <name type="common">Bagworm moth</name>
    <name type="synonym">Eumeta japonica</name>
    <dbReference type="NCBI Taxonomy" id="151549"/>
    <lineage>
        <taxon>Eukaryota</taxon>
        <taxon>Metazoa</taxon>
        <taxon>Ecdysozoa</taxon>
        <taxon>Arthropoda</taxon>
        <taxon>Hexapoda</taxon>
        <taxon>Insecta</taxon>
        <taxon>Pterygota</taxon>
        <taxon>Neoptera</taxon>
        <taxon>Endopterygota</taxon>
        <taxon>Lepidoptera</taxon>
        <taxon>Glossata</taxon>
        <taxon>Ditrysia</taxon>
        <taxon>Tineoidea</taxon>
        <taxon>Psychidae</taxon>
        <taxon>Oiketicinae</taxon>
        <taxon>Eumeta</taxon>
    </lineage>
</organism>
<proteinExistence type="predicted"/>
<dbReference type="Proteomes" id="UP000299102">
    <property type="component" value="Unassembled WGS sequence"/>
</dbReference>
<gene>
    <name evidence="1" type="ORF">EVAR_3440_1</name>
</gene>
<name>A0A4C1ST77_EUMVA</name>